<keyword evidence="3" id="KW-1185">Reference proteome</keyword>
<evidence type="ECO:0000313" key="2">
    <source>
        <dbReference type="EMBL" id="KAK3760988.1"/>
    </source>
</evidence>
<evidence type="ECO:0000256" key="1">
    <source>
        <dbReference type="SAM" id="MobiDB-lite"/>
    </source>
</evidence>
<proteinExistence type="predicted"/>
<organism evidence="2 3">
    <name type="scientific">Elysia crispata</name>
    <name type="common">lettuce slug</name>
    <dbReference type="NCBI Taxonomy" id="231223"/>
    <lineage>
        <taxon>Eukaryota</taxon>
        <taxon>Metazoa</taxon>
        <taxon>Spiralia</taxon>
        <taxon>Lophotrochozoa</taxon>
        <taxon>Mollusca</taxon>
        <taxon>Gastropoda</taxon>
        <taxon>Heterobranchia</taxon>
        <taxon>Euthyneura</taxon>
        <taxon>Panpulmonata</taxon>
        <taxon>Sacoglossa</taxon>
        <taxon>Placobranchoidea</taxon>
        <taxon>Plakobranchidae</taxon>
        <taxon>Elysia</taxon>
    </lineage>
</organism>
<feature type="region of interest" description="Disordered" evidence="1">
    <location>
        <begin position="150"/>
        <end position="169"/>
    </location>
</feature>
<evidence type="ECO:0000313" key="3">
    <source>
        <dbReference type="Proteomes" id="UP001283361"/>
    </source>
</evidence>
<gene>
    <name evidence="2" type="ORF">RRG08_022395</name>
</gene>
<reference evidence="2" key="1">
    <citation type="journal article" date="2023" name="G3 (Bethesda)">
        <title>A reference genome for the long-term kleptoplast-retaining sea slug Elysia crispata morphotype clarki.</title>
        <authorList>
            <person name="Eastman K.E."/>
            <person name="Pendleton A.L."/>
            <person name="Shaikh M.A."/>
            <person name="Suttiyut T."/>
            <person name="Ogas R."/>
            <person name="Tomko P."/>
            <person name="Gavelis G."/>
            <person name="Widhalm J.R."/>
            <person name="Wisecaver J.H."/>
        </authorList>
    </citation>
    <scope>NUCLEOTIDE SEQUENCE</scope>
    <source>
        <strain evidence="2">ECLA1</strain>
    </source>
</reference>
<protein>
    <submittedName>
        <fullName evidence="2">Uncharacterized protein</fullName>
    </submittedName>
</protein>
<dbReference type="Proteomes" id="UP001283361">
    <property type="component" value="Unassembled WGS sequence"/>
</dbReference>
<accession>A0AAE0Z141</accession>
<comment type="caution">
    <text evidence="2">The sequence shown here is derived from an EMBL/GenBank/DDBJ whole genome shotgun (WGS) entry which is preliminary data.</text>
</comment>
<name>A0AAE0Z141_9GAST</name>
<dbReference type="EMBL" id="JAWDGP010004927">
    <property type="protein sequence ID" value="KAK3760988.1"/>
    <property type="molecule type" value="Genomic_DNA"/>
</dbReference>
<feature type="region of interest" description="Disordered" evidence="1">
    <location>
        <begin position="68"/>
        <end position="87"/>
    </location>
</feature>
<sequence>MTGNVSAVNYISMTLTLSTRPGKAGYHGSRSHTEQKITVQIALVHITKILFHPVTRLGGLLQRDRLDDEGGCGRGENTEAQLQEEEDEGEKNWARCLDYARDDIKFLFLKVRMQARQTRLPPSHFSKNVFGMGDIFASSPTMSNNGQEWTTPAVFRDSGVPANTGRTVK</sequence>
<dbReference type="AlphaFoldDB" id="A0AAE0Z141"/>